<protein>
    <recommendedName>
        <fullName evidence="16">Leucine-rich repeat-containing N-terminal plant-type domain-containing protein</fullName>
    </recommendedName>
</protein>
<feature type="domain" description="Leucine-rich repeat-containing N-terminal plant-type" evidence="16">
    <location>
        <begin position="26"/>
        <end position="65"/>
    </location>
</feature>
<evidence type="ECO:0000256" key="2">
    <source>
        <dbReference type="ARBA" id="ARBA00004251"/>
    </source>
</evidence>
<dbReference type="InterPro" id="IPR032675">
    <property type="entry name" value="LRR_dom_sf"/>
</dbReference>
<evidence type="ECO:0000256" key="11">
    <source>
        <dbReference type="ARBA" id="ARBA00023136"/>
    </source>
</evidence>
<dbReference type="InterPro" id="IPR001611">
    <property type="entry name" value="Leu-rich_rpt"/>
</dbReference>
<evidence type="ECO:0000313" key="18">
    <source>
        <dbReference type="Proteomes" id="UP001054821"/>
    </source>
</evidence>
<dbReference type="PANTHER" id="PTHR48061">
    <property type="entry name" value="LEUCINE-RICH REPEAT RECEPTOR PROTEIN KINASE EMS1-LIKE-RELATED"/>
    <property type="match status" value="1"/>
</dbReference>
<evidence type="ECO:0000256" key="12">
    <source>
        <dbReference type="ARBA" id="ARBA00023170"/>
    </source>
</evidence>
<evidence type="ECO:0000256" key="10">
    <source>
        <dbReference type="ARBA" id="ARBA00022989"/>
    </source>
</evidence>
<dbReference type="Gene3D" id="3.80.10.10">
    <property type="entry name" value="Ribonuclease Inhibitor"/>
    <property type="match status" value="3"/>
</dbReference>
<evidence type="ECO:0000256" key="8">
    <source>
        <dbReference type="ARBA" id="ARBA00022729"/>
    </source>
</evidence>
<keyword evidence="6" id="KW-0433">Leucine-rich repeat</keyword>
<comment type="similarity">
    <text evidence="3">Belongs to the RLP family.</text>
</comment>
<keyword evidence="18" id="KW-1185">Reference proteome</keyword>
<keyword evidence="7" id="KW-0812">Transmembrane</keyword>
<dbReference type="Pfam" id="PF13855">
    <property type="entry name" value="LRR_8"/>
    <property type="match status" value="2"/>
</dbReference>
<evidence type="ECO:0000259" key="16">
    <source>
        <dbReference type="Pfam" id="PF08263"/>
    </source>
</evidence>
<evidence type="ECO:0000256" key="7">
    <source>
        <dbReference type="ARBA" id="ARBA00022692"/>
    </source>
</evidence>
<dbReference type="FunFam" id="3.80.10.10:FF:000470">
    <property type="entry name" value="LRR receptor-like serine/threonine-protein kinase RPK2"/>
    <property type="match status" value="1"/>
</dbReference>
<dbReference type="InterPro" id="IPR046956">
    <property type="entry name" value="RLP23-like"/>
</dbReference>
<name>A0AAD4VJ41_PRUDU</name>
<dbReference type="GO" id="GO:0005886">
    <property type="term" value="C:plasma membrane"/>
    <property type="evidence" value="ECO:0007669"/>
    <property type="project" value="UniProtKB-SubCell"/>
</dbReference>
<keyword evidence="10" id="KW-1133">Transmembrane helix</keyword>
<sequence length="613" mass="67058">MKTSLHYFFLLCFNILLRAIHSQCIKDQQQSLLHLKKSLQFDQPSPLISWNSSTDCCSWVGVTCTSNGHVVGLNLSSETISGPIPGFFAKFSNLRELYLSSTNISGPVPGFFAKFSNLRELDLSSTNISGPVPGFFANFSKLISLNLGGCRLTGTFPNEIFQVPTLQAIDLSGNFKLGGSLPEFPKKIGSLQSLSLSETNFSGSLPDSIGNLKMLSKIDLSYCNFTGSVPSSLFSLPLLSQLNLSHNQFSGELAFSNDSTVKTVDLHSNQLQGQIPTFLPNAKYLDYSRNNFSSIPSNIGDSLTNTLFFSLSSNNLHGLIPASICNASNLQILNLSNNSLSGMIPQCLTAMRDLSVLNLARNNLTGSISNVEVTEDSSLQILEIGGNQLGGKVPKSLAKCTKLEVLNIGNNNITDGFPCLLKDISTLRVLILRSNNFYGGIECLNTNDTWPKLQIIDLAHNNFSGEIQGILWRTWQEMVATENGSPLTIVVGSLINAISLACNRPEYPTCLDKTNPIFPLGYSVSVIVTSKRFEMELVKILYIFTLIDFSSNNFSGPIPKEMGELKSLRVLNLSRNAFTGEIPSSFGNMRTSVLWDWSRVILNYMAVLNPSPT</sequence>
<dbReference type="GO" id="GO:0051606">
    <property type="term" value="P:detection of stimulus"/>
    <property type="evidence" value="ECO:0007669"/>
    <property type="project" value="UniProtKB-ARBA"/>
</dbReference>
<evidence type="ECO:0000256" key="1">
    <source>
        <dbReference type="ARBA" id="ARBA00004191"/>
    </source>
</evidence>
<dbReference type="Proteomes" id="UP001054821">
    <property type="component" value="Chromosome 6"/>
</dbReference>
<keyword evidence="11" id="KW-0472">Membrane</keyword>
<proteinExistence type="inferred from homology"/>
<dbReference type="GO" id="GO:0099402">
    <property type="term" value="P:plant organ development"/>
    <property type="evidence" value="ECO:0007669"/>
    <property type="project" value="UniProtKB-ARBA"/>
</dbReference>
<dbReference type="Pfam" id="PF00560">
    <property type="entry name" value="LRR_1"/>
    <property type="match status" value="5"/>
</dbReference>
<evidence type="ECO:0000256" key="15">
    <source>
        <dbReference type="SAM" id="SignalP"/>
    </source>
</evidence>
<keyword evidence="4" id="KW-1003">Cell membrane</keyword>
<evidence type="ECO:0000256" key="14">
    <source>
        <dbReference type="ARBA" id="ARBA00038043"/>
    </source>
</evidence>
<dbReference type="PANTHER" id="PTHR48061:SF2">
    <property type="entry name" value="RECEPTOR LIKE PROTEIN 30-LIKE"/>
    <property type="match status" value="1"/>
</dbReference>
<keyword evidence="12" id="KW-0675">Receptor</keyword>
<comment type="caution">
    <text evidence="17">The sequence shown here is derived from an EMBL/GenBank/DDBJ whole genome shotgun (WGS) entry which is preliminary data.</text>
</comment>
<feature type="signal peptide" evidence="15">
    <location>
        <begin position="1"/>
        <end position="22"/>
    </location>
</feature>
<feature type="chain" id="PRO_5042105630" description="Leucine-rich repeat-containing N-terminal plant-type domain-containing protein" evidence="15">
    <location>
        <begin position="23"/>
        <end position="613"/>
    </location>
</feature>
<dbReference type="Pfam" id="PF08263">
    <property type="entry name" value="LRRNT_2"/>
    <property type="match status" value="1"/>
</dbReference>
<evidence type="ECO:0000256" key="9">
    <source>
        <dbReference type="ARBA" id="ARBA00022737"/>
    </source>
</evidence>
<keyword evidence="5" id="KW-0964">Secreted</keyword>
<comment type="subcellular location">
    <subcellularLocation>
        <location evidence="2">Cell membrane</location>
        <topology evidence="2">Single-pass type I membrane protein</topology>
    </subcellularLocation>
    <subcellularLocation>
        <location evidence="1">Secreted</location>
        <location evidence="1">Cell wall</location>
    </subcellularLocation>
</comment>
<dbReference type="EMBL" id="JAJFAZ020000006">
    <property type="protein sequence ID" value="KAI5325938.1"/>
    <property type="molecule type" value="Genomic_DNA"/>
</dbReference>
<dbReference type="SUPFAM" id="SSF52058">
    <property type="entry name" value="L domain-like"/>
    <property type="match status" value="2"/>
</dbReference>
<comment type="similarity">
    <text evidence="14">Belongs to the polygalacturonase-inhibiting protein family.</text>
</comment>
<organism evidence="17 18">
    <name type="scientific">Prunus dulcis</name>
    <name type="common">Almond</name>
    <name type="synonym">Amygdalus dulcis</name>
    <dbReference type="NCBI Taxonomy" id="3755"/>
    <lineage>
        <taxon>Eukaryota</taxon>
        <taxon>Viridiplantae</taxon>
        <taxon>Streptophyta</taxon>
        <taxon>Embryophyta</taxon>
        <taxon>Tracheophyta</taxon>
        <taxon>Spermatophyta</taxon>
        <taxon>Magnoliopsida</taxon>
        <taxon>eudicotyledons</taxon>
        <taxon>Gunneridae</taxon>
        <taxon>Pentapetalae</taxon>
        <taxon>rosids</taxon>
        <taxon>fabids</taxon>
        <taxon>Rosales</taxon>
        <taxon>Rosaceae</taxon>
        <taxon>Amygdaloideae</taxon>
        <taxon>Amygdaleae</taxon>
        <taxon>Prunus</taxon>
    </lineage>
</organism>
<dbReference type="GO" id="GO:0009653">
    <property type="term" value="P:anatomical structure morphogenesis"/>
    <property type="evidence" value="ECO:0007669"/>
    <property type="project" value="UniProtKB-ARBA"/>
</dbReference>
<gene>
    <name evidence="17" type="ORF">L3X38_035012</name>
</gene>
<dbReference type="InterPro" id="IPR003591">
    <property type="entry name" value="Leu-rich_rpt_typical-subtyp"/>
</dbReference>
<accession>A0AAD4VJ41</accession>
<evidence type="ECO:0000256" key="6">
    <source>
        <dbReference type="ARBA" id="ARBA00022614"/>
    </source>
</evidence>
<dbReference type="FunFam" id="3.80.10.10:FF:000400">
    <property type="entry name" value="Nuclear pore complex protein NUP107"/>
    <property type="match status" value="1"/>
</dbReference>
<evidence type="ECO:0000313" key="17">
    <source>
        <dbReference type="EMBL" id="KAI5325938.1"/>
    </source>
</evidence>
<keyword evidence="13" id="KW-0325">Glycoprotein</keyword>
<evidence type="ECO:0000256" key="5">
    <source>
        <dbReference type="ARBA" id="ARBA00022512"/>
    </source>
</evidence>
<keyword evidence="9" id="KW-0677">Repeat</keyword>
<evidence type="ECO:0000256" key="3">
    <source>
        <dbReference type="ARBA" id="ARBA00009592"/>
    </source>
</evidence>
<dbReference type="SMART" id="SM00369">
    <property type="entry name" value="LRR_TYP"/>
    <property type="match status" value="7"/>
</dbReference>
<dbReference type="AlphaFoldDB" id="A0AAD4VJ41"/>
<keyword evidence="5" id="KW-0134">Cell wall</keyword>
<dbReference type="FunFam" id="3.80.10.10:FF:000095">
    <property type="entry name" value="LRR receptor-like serine/threonine-protein kinase GSO1"/>
    <property type="match status" value="1"/>
</dbReference>
<dbReference type="InterPro" id="IPR013210">
    <property type="entry name" value="LRR_N_plant-typ"/>
</dbReference>
<evidence type="ECO:0000256" key="4">
    <source>
        <dbReference type="ARBA" id="ARBA00022475"/>
    </source>
</evidence>
<reference evidence="17 18" key="1">
    <citation type="journal article" date="2022" name="G3 (Bethesda)">
        <title>Whole-genome sequence and methylome profiling of the almond [Prunus dulcis (Mill.) D.A. Webb] cultivar 'Nonpareil'.</title>
        <authorList>
            <person name="D'Amico-Willman K.M."/>
            <person name="Ouma W.Z."/>
            <person name="Meulia T."/>
            <person name="Sideli G.M."/>
            <person name="Gradziel T.M."/>
            <person name="Fresnedo-Ramirez J."/>
        </authorList>
    </citation>
    <scope>NUCLEOTIDE SEQUENCE [LARGE SCALE GENOMIC DNA]</scope>
    <source>
        <strain evidence="17">Clone GOH B32 T37-40</strain>
    </source>
</reference>
<keyword evidence="8 15" id="KW-0732">Signal</keyword>
<dbReference type="Pfam" id="PF13516">
    <property type="entry name" value="LRR_6"/>
    <property type="match status" value="1"/>
</dbReference>
<evidence type="ECO:0000256" key="13">
    <source>
        <dbReference type="ARBA" id="ARBA00023180"/>
    </source>
</evidence>